<dbReference type="SMART" id="SM00248">
    <property type="entry name" value="ANK"/>
    <property type="match status" value="5"/>
</dbReference>
<dbReference type="OrthoDB" id="195446at2759"/>
<proteinExistence type="predicted"/>
<evidence type="ECO:0000256" key="1">
    <source>
        <dbReference type="ARBA" id="ARBA00022737"/>
    </source>
</evidence>
<keyword evidence="5" id="KW-1185">Reference proteome</keyword>
<dbReference type="EMBL" id="CAJPDQ010000013">
    <property type="protein sequence ID" value="CAF9918715.1"/>
    <property type="molecule type" value="Genomic_DNA"/>
</dbReference>
<accession>A0A8H3IFB8</accession>
<dbReference type="Pfam" id="PF24883">
    <property type="entry name" value="NPHP3_N"/>
    <property type="match status" value="1"/>
</dbReference>
<dbReference type="AlphaFoldDB" id="A0A8H3IFB8"/>
<comment type="caution">
    <text evidence="4">The sequence shown here is derived from an EMBL/GenBank/DDBJ whole genome shotgun (WGS) entry which is preliminary data.</text>
</comment>
<evidence type="ECO:0000259" key="3">
    <source>
        <dbReference type="Pfam" id="PF24883"/>
    </source>
</evidence>
<dbReference type="Gene3D" id="1.25.40.20">
    <property type="entry name" value="Ankyrin repeat-containing domain"/>
    <property type="match status" value="2"/>
</dbReference>
<feature type="domain" description="Nephrocystin 3-like N-terminal" evidence="3">
    <location>
        <begin position="8"/>
        <end position="81"/>
    </location>
</feature>
<reference evidence="4" key="1">
    <citation type="submission" date="2021-03" db="EMBL/GenBank/DDBJ databases">
        <authorList>
            <person name="Tagirdzhanova G."/>
        </authorList>
    </citation>
    <scope>NUCLEOTIDE SEQUENCE</scope>
</reference>
<dbReference type="PANTHER" id="PTHR10039:SF15">
    <property type="entry name" value="NACHT DOMAIN-CONTAINING PROTEIN"/>
    <property type="match status" value="1"/>
</dbReference>
<sequence>MPVLPTTVRRLYDTCSENSSRPPSANIKDAFYEVASSLQNVYIVIDALDESQTTNGLRRALLVELLKLSELGNVKILVTSRPLPDILNTLKNIAKYVTANFPNLPAFVGRQPTLQNELKEAIVAASNGIFLLTTLYTQSLVGSRSPRYLRRKLQSFSHGASGYNEAYTKTMARICGQVQDQKELAIETLMWVVYAERLLTCGELVHVLATEPDDSVFQDDKVPDIEDVLSACCGLLILEEKTSLAFLEHLIPNYLELCQSTPGVTGLHLVAYHGLVELLPPFLERYDVNSIDKFHNTALSYAIQRNRKGAARLLIDNGVRLDIPDKKAGQKMNIYKGADFLCSDKNGCFPLVYAVEVGNGTALEFLINLASERGDSDGMRLRVCSRDKDGLTPLMCAARTGYQSALDLLLENGASVDDYDDKNMTALTYAITRRWEDSALRLLRSGARCNVAKTKPHSLPNLQALFHPKAPPPSLVDRYHGIHPRCLSSDMIN</sequence>
<evidence type="ECO:0000256" key="2">
    <source>
        <dbReference type="PROSITE-ProRule" id="PRU00023"/>
    </source>
</evidence>
<dbReference type="InterPro" id="IPR002110">
    <property type="entry name" value="Ankyrin_rpt"/>
</dbReference>
<dbReference type="Pfam" id="PF12796">
    <property type="entry name" value="Ank_2"/>
    <property type="match status" value="2"/>
</dbReference>
<gene>
    <name evidence="4" type="ORF">GOMPHAMPRED_001603</name>
</gene>
<feature type="repeat" description="ANK" evidence="2">
    <location>
        <begin position="389"/>
        <end position="421"/>
    </location>
</feature>
<name>A0A8H3IFB8_9LECA</name>
<dbReference type="PROSITE" id="PS50088">
    <property type="entry name" value="ANK_REPEAT"/>
    <property type="match status" value="1"/>
</dbReference>
<dbReference type="PROSITE" id="PS50297">
    <property type="entry name" value="ANK_REP_REGION"/>
    <property type="match status" value="1"/>
</dbReference>
<protein>
    <recommendedName>
        <fullName evidence="3">Nephrocystin 3-like N-terminal domain-containing protein</fullName>
    </recommendedName>
</protein>
<organism evidence="4 5">
    <name type="scientific">Gomphillus americanus</name>
    <dbReference type="NCBI Taxonomy" id="1940652"/>
    <lineage>
        <taxon>Eukaryota</taxon>
        <taxon>Fungi</taxon>
        <taxon>Dikarya</taxon>
        <taxon>Ascomycota</taxon>
        <taxon>Pezizomycotina</taxon>
        <taxon>Lecanoromycetes</taxon>
        <taxon>OSLEUM clade</taxon>
        <taxon>Ostropomycetidae</taxon>
        <taxon>Ostropales</taxon>
        <taxon>Graphidaceae</taxon>
        <taxon>Gomphilloideae</taxon>
        <taxon>Gomphillus</taxon>
    </lineage>
</organism>
<dbReference type="InterPro" id="IPR056884">
    <property type="entry name" value="NPHP3-like_N"/>
</dbReference>
<evidence type="ECO:0000313" key="5">
    <source>
        <dbReference type="Proteomes" id="UP000664169"/>
    </source>
</evidence>
<keyword evidence="1" id="KW-0677">Repeat</keyword>
<evidence type="ECO:0000313" key="4">
    <source>
        <dbReference type="EMBL" id="CAF9918715.1"/>
    </source>
</evidence>
<dbReference type="PANTHER" id="PTHR10039">
    <property type="entry name" value="AMELOGENIN"/>
    <property type="match status" value="1"/>
</dbReference>
<dbReference type="Proteomes" id="UP000664169">
    <property type="component" value="Unassembled WGS sequence"/>
</dbReference>
<keyword evidence="2" id="KW-0040">ANK repeat</keyword>
<dbReference type="InterPro" id="IPR036770">
    <property type="entry name" value="Ankyrin_rpt-contain_sf"/>
</dbReference>
<dbReference type="SUPFAM" id="SSF48403">
    <property type="entry name" value="Ankyrin repeat"/>
    <property type="match status" value="1"/>
</dbReference>